<dbReference type="SUPFAM" id="SSF52833">
    <property type="entry name" value="Thioredoxin-like"/>
    <property type="match status" value="1"/>
</dbReference>
<evidence type="ECO:0000256" key="1">
    <source>
        <dbReference type="ARBA" id="ARBA00008987"/>
    </source>
</evidence>
<dbReference type="GO" id="GO:0045454">
    <property type="term" value="P:cell redox homeostasis"/>
    <property type="evidence" value="ECO:0007669"/>
    <property type="project" value="TreeGrafter"/>
</dbReference>
<dbReference type="AlphaFoldDB" id="A0A2R2YWU9"/>
<dbReference type="PROSITE" id="PS00194">
    <property type="entry name" value="THIOREDOXIN_1"/>
    <property type="match status" value="1"/>
</dbReference>
<dbReference type="InterPro" id="IPR036249">
    <property type="entry name" value="Thioredoxin-like_sf"/>
</dbReference>
<proteinExistence type="evidence at transcript level"/>
<protein>
    <submittedName>
        <fullName evidence="7">Thioredoxin 2</fullName>
    </submittedName>
</protein>
<comment type="similarity">
    <text evidence="1">Belongs to the thioredoxin family.</text>
</comment>
<dbReference type="PANTHER" id="PTHR43601">
    <property type="entry name" value="THIOREDOXIN, MITOCHONDRIAL"/>
    <property type="match status" value="1"/>
</dbReference>
<dbReference type="CDD" id="cd02947">
    <property type="entry name" value="TRX_family"/>
    <property type="match status" value="1"/>
</dbReference>
<dbReference type="FunFam" id="3.40.30.10:FF:000001">
    <property type="entry name" value="Thioredoxin"/>
    <property type="match status" value="1"/>
</dbReference>
<dbReference type="PROSITE" id="PS51352">
    <property type="entry name" value="THIOREDOXIN_2"/>
    <property type="match status" value="1"/>
</dbReference>
<organism evidence="7">
    <name type="scientific">Euphausia superba</name>
    <name type="common">Antarctic krill</name>
    <dbReference type="NCBI Taxonomy" id="6819"/>
    <lineage>
        <taxon>Eukaryota</taxon>
        <taxon>Metazoa</taxon>
        <taxon>Ecdysozoa</taxon>
        <taxon>Arthropoda</taxon>
        <taxon>Crustacea</taxon>
        <taxon>Multicrustacea</taxon>
        <taxon>Malacostraca</taxon>
        <taxon>Eumalacostraca</taxon>
        <taxon>Eucarida</taxon>
        <taxon>Euphausiacea</taxon>
        <taxon>Euphausiidae</taxon>
        <taxon>Euphausia</taxon>
    </lineage>
</organism>
<accession>A0A2R2YWU9</accession>
<dbReference type="Gene3D" id="3.40.30.10">
    <property type="entry name" value="Glutaredoxin"/>
    <property type="match status" value="1"/>
</dbReference>
<dbReference type="GO" id="GO:0015035">
    <property type="term" value="F:protein-disulfide reductase activity"/>
    <property type="evidence" value="ECO:0007669"/>
    <property type="project" value="InterPro"/>
</dbReference>
<dbReference type="InterPro" id="IPR017937">
    <property type="entry name" value="Thioredoxin_CS"/>
</dbReference>
<dbReference type="EMBL" id="KR006966">
    <property type="protein sequence ID" value="AMK05618.1"/>
    <property type="molecule type" value="mRNA"/>
</dbReference>
<keyword evidence="2" id="KW-0813">Transport</keyword>
<dbReference type="PRINTS" id="PR00421">
    <property type="entry name" value="THIOREDOXIN"/>
</dbReference>
<dbReference type="InterPro" id="IPR013766">
    <property type="entry name" value="Thioredoxin_domain"/>
</dbReference>
<dbReference type="InterPro" id="IPR005746">
    <property type="entry name" value="Thioredoxin"/>
</dbReference>
<evidence type="ECO:0000256" key="4">
    <source>
        <dbReference type="ARBA" id="ARBA00023157"/>
    </source>
</evidence>
<dbReference type="Pfam" id="PF00085">
    <property type="entry name" value="Thioredoxin"/>
    <property type="match status" value="1"/>
</dbReference>
<evidence type="ECO:0000256" key="5">
    <source>
        <dbReference type="ARBA" id="ARBA00023284"/>
    </source>
</evidence>
<keyword evidence="3" id="KW-0249">Electron transport</keyword>
<keyword evidence="5" id="KW-0676">Redox-active center</keyword>
<keyword evidence="4" id="KW-1015">Disulfide bond</keyword>
<evidence type="ECO:0000256" key="3">
    <source>
        <dbReference type="ARBA" id="ARBA00022982"/>
    </source>
</evidence>
<reference evidence="7" key="1">
    <citation type="submission" date="2015-03" db="EMBL/GenBank/DDBJ databases">
        <title>Molecular cloning and function analysis of thioredoxin genes from Euphausia superba.</title>
        <authorList>
            <person name="Fengmei L."/>
        </authorList>
    </citation>
    <scope>NUCLEOTIDE SEQUENCE</scope>
</reference>
<name>A0A2R2YWU9_EUPSU</name>
<sequence length="146" mass="16052">MFSKKLCSLASYQTRVSLTKNVWSSVSRRGLQSTTTLKATFNVQDEEDFMERVLKSETPTVVDFHAGWCGPCKLLAPRLESIIAAKGDKVALAKVDIDNVSELAMEYGVSAIPAVLAIKDGKIIDKFVGLQDEVRIEAFVNKLIGE</sequence>
<dbReference type="NCBIfam" id="TIGR01068">
    <property type="entry name" value="thioredoxin"/>
    <property type="match status" value="1"/>
</dbReference>
<dbReference type="SMR" id="A0A2R2YWU9"/>
<dbReference type="PANTHER" id="PTHR43601:SF3">
    <property type="entry name" value="THIOREDOXIN, MITOCHONDRIAL"/>
    <property type="match status" value="1"/>
</dbReference>
<evidence type="ECO:0000256" key="2">
    <source>
        <dbReference type="ARBA" id="ARBA00022448"/>
    </source>
</evidence>
<evidence type="ECO:0000313" key="7">
    <source>
        <dbReference type="EMBL" id="AMK05618.1"/>
    </source>
</evidence>
<feature type="domain" description="Thioredoxin" evidence="6">
    <location>
        <begin position="30"/>
        <end position="145"/>
    </location>
</feature>
<dbReference type="GO" id="GO:0005739">
    <property type="term" value="C:mitochondrion"/>
    <property type="evidence" value="ECO:0007669"/>
    <property type="project" value="TreeGrafter"/>
</dbReference>
<evidence type="ECO:0000259" key="6">
    <source>
        <dbReference type="PROSITE" id="PS51352"/>
    </source>
</evidence>